<dbReference type="Proteomes" id="UP000014760">
    <property type="component" value="Unassembled WGS sequence"/>
</dbReference>
<dbReference type="PANTHER" id="PTHR32122:SF1">
    <property type="entry name" value="TATA BOX-BINDING PROTEIN-ASSOCIATED FACTOR RNA POLYMERASE I SUBUNIT A"/>
    <property type="match status" value="1"/>
</dbReference>
<sequence length="462" mass="52927">MAETDSMDDTECELLSMLLGPYSEDEEMRSKAEEVWEWVDTVFDQLVETHPMKNTMRYTNSSRAAKPQLLVLLANYLYSHRWLDAARIVTRLISEPNGTAHIAHHVGMELVQQDRSQELASLMERLMKQLKVLLDLNTKNLGLDYFLCLFKQGMLNEARDVLRNYHVRSVVGSRPFLGKSRQDDFVSEVLYKGYEGLSFYVEWLQLSNEVPCDSEASHVNTEQDPKQLAETAVKCFTGLENTPNHLDIFIQPYLHLLQYLGSEMSTVEVATSYCKTNPDNANAWRLLLQCNLLDDDLKREALINLCRLLPCEPTWVLKNRHLLKAECVKILLECLDYPENQQNSQLWRALAEDLLQTGLTQDVRDLWEQRVDWWPDLHFSDAQVIEDTAQLSMEALEDCLRNDELSANASELISCKASVAHLLCGSDNGYTARVVLIGRLLNESEDGGWRLLHQALMTDAIL</sequence>
<evidence type="ECO:0000313" key="3">
    <source>
        <dbReference type="Proteomes" id="UP000014760"/>
    </source>
</evidence>
<evidence type="ECO:0000313" key="2">
    <source>
        <dbReference type="EnsemblMetazoa" id="CapteP194746"/>
    </source>
</evidence>
<dbReference type="EMBL" id="KB293237">
    <property type="protein sequence ID" value="ELU16257.1"/>
    <property type="molecule type" value="Genomic_DNA"/>
</dbReference>
<dbReference type="EMBL" id="AMQN01004337">
    <property type="status" value="NOT_ANNOTATED_CDS"/>
    <property type="molecule type" value="Genomic_DNA"/>
</dbReference>
<organism evidence="1">
    <name type="scientific">Capitella teleta</name>
    <name type="common">Polychaete worm</name>
    <dbReference type="NCBI Taxonomy" id="283909"/>
    <lineage>
        <taxon>Eukaryota</taxon>
        <taxon>Metazoa</taxon>
        <taxon>Spiralia</taxon>
        <taxon>Lophotrochozoa</taxon>
        <taxon>Annelida</taxon>
        <taxon>Polychaeta</taxon>
        <taxon>Sedentaria</taxon>
        <taxon>Scolecida</taxon>
        <taxon>Capitellidae</taxon>
        <taxon>Capitella</taxon>
    </lineage>
</organism>
<dbReference type="InterPro" id="IPR052669">
    <property type="entry name" value="SL1/TIF-IB_Component"/>
</dbReference>
<dbReference type="Pfam" id="PF14929">
    <property type="entry name" value="TAF1_subA"/>
    <property type="match status" value="1"/>
</dbReference>
<accession>R7VCI5</accession>
<dbReference type="InterPro" id="IPR039495">
    <property type="entry name" value="TAF1A"/>
</dbReference>
<proteinExistence type="predicted"/>
<dbReference type="AlphaFoldDB" id="R7VCI5"/>
<dbReference type="EnsemblMetazoa" id="CapteT194746">
    <property type="protein sequence ID" value="CapteP194746"/>
    <property type="gene ID" value="CapteG194746"/>
</dbReference>
<dbReference type="GO" id="GO:0006360">
    <property type="term" value="P:transcription by RNA polymerase I"/>
    <property type="evidence" value="ECO:0007669"/>
    <property type="project" value="InterPro"/>
</dbReference>
<reference evidence="1 3" key="2">
    <citation type="journal article" date="2013" name="Nature">
        <title>Insights into bilaterian evolution from three spiralian genomes.</title>
        <authorList>
            <person name="Simakov O."/>
            <person name="Marletaz F."/>
            <person name="Cho S.J."/>
            <person name="Edsinger-Gonzales E."/>
            <person name="Havlak P."/>
            <person name="Hellsten U."/>
            <person name="Kuo D.H."/>
            <person name="Larsson T."/>
            <person name="Lv J."/>
            <person name="Arendt D."/>
            <person name="Savage R."/>
            <person name="Osoegawa K."/>
            <person name="de Jong P."/>
            <person name="Grimwood J."/>
            <person name="Chapman J.A."/>
            <person name="Shapiro H."/>
            <person name="Aerts A."/>
            <person name="Otillar R.P."/>
            <person name="Terry A.Y."/>
            <person name="Boore J.L."/>
            <person name="Grigoriev I.V."/>
            <person name="Lindberg D.R."/>
            <person name="Seaver E.C."/>
            <person name="Weisblat D.A."/>
            <person name="Putnam N.H."/>
            <person name="Rokhsar D.S."/>
        </authorList>
    </citation>
    <scope>NUCLEOTIDE SEQUENCE</scope>
    <source>
        <strain evidence="1 3">I ESC-2004</strain>
    </source>
</reference>
<dbReference type="OMA" id="HFTRFHA"/>
<name>R7VCI5_CAPTE</name>
<gene>
    <name evidence="1" type="ORF">CAPTEDRAFT_194746</name>
</gene>
<dbReference type="GO" id="GO:0000120">
    <property type="term" value="C:RNA polymerase I transcription regulator complex"/>
    <property type="evidence" value="ECO:0007669"/>
    <property type="project" value="InterPro"/>
</dbReference>
<keyword evidence="3" id="KW-1185">Reference proteome</keyword>
<evidence type="ECO:0000313" key="1">
    <source>
        <dbReference type="EMBL" id="ELU16257.1"/>
    </source>
</evidence>
<dbReference type="OrthoDB" id="6272197at2759"/>
<protein>
    <submittedName>
        <fullName evidence="1 2">Uncharacterized protein</fullName>
    </submittedName>
</protein>
<dbReference type="HOGENOM" id="CLU_683798_0_0_1"/>
<reference evidence="2" key="3">
    <citation type="submission" date="2015-06" db="UniProtKB">
        <authorList>
            <consortium name="EnsemblMetazoa"/>
        </authorList>
    </citation>
    <scope>IDENTIFICATION</scope>
</reference>
<reference evidence="3" key="1">
    <citation type="submission" date="2012-12" db="EMBL/GenBank/DDBJ databases">
        <authorList>
            <person name="Hellsten U."/>
            <person name="Grimwood J."/>
            <person name="Chapman J.A."/>
            <person name="Shapiro H."/>
            <person name="Aerts A."/>
            <person name="Otillar R.P."/>
            <person name="Terry A.Y."/>
            <person name="Boore J.L."/>
            <person name="Simakov O."/>
            <person name="Marletaz F."/>
            <person name="Cho S.-J."/>
            <person name="Edsinger-Gonzales E."/>
            <person name="Havlak P."/>
            <person name="Kuo D.-H."/>
            <person name="Larsson T."/>
            <person name="Lv J."/>
            <person name="Arendt D."/>
            <person name="Savage R."/>
            <person name="Osoegawa K."/>
            <person name="de Jong P."/>
            <person name="Lindberg D.R."/>
            <person name="Seaver E.C."/>
            <person name="Weisblat D.A."/>
            <person name="Putnam N.H."/>
            <person name="Grigoriev I.V."/>
            <person name="Rokhsar D.S."/>
        </authorList>
    </citation>
    <scope>NUCLEOTIDE SEQUENCE</scope>
    <source>
        <strain evidence="3">I ESC-2004</strain>
    </source>
</reference>
<dbReference type="PANTHER" id="PTHR32122">
    <property type="entry name" value="TATA BOX-BINDING PROTEIN ASSOCIATED FACTOR RNA POLYMERASE I SUBUNIT A"/>
    <property type="match status" value="1"/>
</dbReference>